<sequence>MKNILLVLLTLFSTQSYASDWPEIEFPETAKVEVVADDMRYQGYPMKTWVVTDKQSQMMMANFFKQQWQEKSERFDARMFDGDYVINSMQRPYLLTARISQTYDGVVTYVGITKDISETELARVNQQKFPKPHGATVISDIQSQDLFKQGRTLVLSSPQSLSASYHYYRRHFQQRGWIENSAILDTNAGKAVLQMSQGTNLIDISFNIKKSKVYIVANQVTEGL</sequence>
<feature type="signal peptide" evidence="1">
    <location>
        <begin position="1"/>
        <end position="18"/>
    </location>
</feature>
<evidence type="ECO:0000313" key="3">
    <source>
        <dbReference type="Proteomes" id="UP000318126"/>
    </source>
</evidence>
<name>A0A553JV33_SHEHA</name>
<accession>A0A553JV33</accession>
<reference evidence="3" key="1">
    <citation type="submission" date="2019-07" db="EMBL/GenBank/DDBJ databases">
        <title>Shewanella sp. YLB-08 draft genomic sequence.</title>
        <authorList>
            <person name="Yu L."/>
        </authorList>
    </citation>
    <scope>NUCLEOTIDE SEQUENCE [LARGE SCALE GENOMIC DNA]</scope>
    <source>
        <strain evidence="3">JCM 20706</strain>
    </source>
</reference>
<evidence type="ECO:0000256" key="1">
    <source>
        <dbReference type="SAM" id="SignalP"/>
    </source>
</evidence>
<dbReference type="Proteomes" id="UP000318126">
    <property type="component" value="Unassembled WGS sequence"/>
</dbReference>
<keyword evidence="1" id="KW-0732">Signal</keyword>
<dbReference type="OrthoDB" id="6258586at2"/>
<keyword evidence="3" id="KW-1185">Reference proteome</keyword>
<dbReference type="AlphaFoldDB" id="A0A553JV33"/>
<dbReference type="RefSeq" id="WP_143562754.1">
    <property type="nucleotide sequence ID" value="NZ_BMPL01000001.1"/>
</dbReference>
<evidence type="ECO:0000313" key="2">
    <source>
        <dbReference type="EMBL" id="TRY16308.1"/>
    </source>
</evidence>
<organism evidence="2 3">
    <name type="scientific">Shewanella hanedai</name>
    <name type="common">Alteromonas hanedai</name>
    <dbReference type="NCBI Taxonomy" id="25"/>
    <lineage>
        <taxon>Bacteria</taxon>
        <taxon>Pseudomonadati</taxon>
        <taxon>Pseudomonadota</taxon>
        <taxon>Gammaproteobacteria</taxon>
        <taxon>Alteromonadales</taxon>
        <taxon>Shewanellaceae</taxon>
        <taxon>Shewanella</taxon>
    </lineage>
</organism>
<gene>
    <name evidence="2" type="ORF">FN961_01395</name>
</gene>
<protein>
    <submittedName>
        <fullName evidence="2">Uncharacterized protein</fullName>
    </submittedName>
</protein>
<dbReference type="EMBL" id="VKGK01000001">
    <property type="protein sequence ID" value="TRY16308.1"/>
    <property type="molecule type" value="Genomic_DNA"/>
</dbReference>
<proteinExistence type="predicted"/>
<comment type="caution">
    <text evidence="2">The sequence shown here is derived from an EMBL/GenBank/DDBJ whole genome shotgun (WGS) entry which is preliminary data.</text>
</comment>
<feature type="chain" id="PRO_5022064962" evidence="1">
    <location>
        <begin position="19"/>
        <end position="224"/>
    </location>
</feature>